<dbReference type="CDD" id="cd05233">
    <property type="entry name" value="SDR_c"/>
    <property type="match status" value="1"/>
</dbReference>
<evidence type="ECO:0000313" key="1">
    <source>
        <dbReference type="EMBL" id="GGO72103.1"/>
    </source>
</evidence>
<organism evidence="1 2">
    <name type="scientific">Nonomuraea cavernae</name>
    <dbReference type="NCBI Taxonomy" id="2045107"/>
    <lineage>
        <taxon>Bacteria</taxon>
        <taxon>Bacillati</taxon>
        <taxon>Actinomycetota</taxon>
        <taxon>Actinomycetes</taxon>
        <taxon>Streptosporangiales</taxon>
        <taxon>Streptosporangiaceae</taxon>
        <taxon>Nonomuraea</taxon>
    </lineage>
</organism>
<dbReference type="Gene3D" id="3.40.50.720">
    <property type="entry name" value="NAD(P)-binding Rossmann-like Domain"/>
    <property type="match status" value="1"/>
</dbReference>
<dbReference type="InterPro" id="IPR036291">
    <property type="entry name" value="NAD(P)-bd_dom_sf"/>
</dbReference>
<reference evidence="1" key="1">
    <citation type="journal article" date="2014" name="Int. J. Syst. Evol. Microbiol.">
        <title>Complete genome sequence of Corynebacterium casei LMG S-19264T (=DSM 44701T), isolated from a smear-ripened cheese.</title>
        <authorList>
            <consortium name="US DOE Joint Genome Institute (JGI-PGF)"/>
            <person name="Walter F."/>
            <person name="Albersmeier A."/>
            <person name="Kalinowski J."/>
            <person name="Ruckert C."/>
        </authorList>
    </citation>
    <scope>NUCLEOTIDE SEQUENCE</scope>
    <source>
        <strain evidence="1">CGMCC 4.7368</strain>
    </source>
</reference>
<reference evidence="1" key="2">
    <citation type="submission" date="2020-09" db="EMBL/GenBank/DDBJ databases">
        <authorList>
            <person name="Sun Q."/>
            <person name="Zhou Y."/>
        </authorList>
    </citation>
    <scope>NUCLEOTIDE SEQUENCE</scope>
    <source>
        <strain evidence="1">CGMCC 4.7368</strain>
    </source>
</reference>
<keyword evidence="2" id="KW-1185">Reference proteome</keyword>
<sequence>MRRVEIWRGALDVVFANAGIADFRPEFTPKDFDHTVGINVEGVFFTIQNALPLMGDGGAIVINASWTLHRGLPAASWQRRPSGCAFDSHTTAVAGPPPL</sequence>
<protein>
    <submittedName>
        <fullName evidence="1">Uncharacterized protein</fullName>
    </submittedName>
</protein>
<proteinExistence type="predicted"/>
<dbReference type="Pfam" id="PF13561">
    <property type="entry name" value="adh_short_C2"/>
    <property type="match status" value="1"/>
</dbReference>
<dbReference type="AlphaFoldDB" id="A0A917Z0Z1"/>
<dbReference type="Proteomes" id="UP000646523">
    <property type="component" value="Unassembled WGS sequence"/>
</dbReference>
<name>A0A917Z0Z1_9ACTN</name>
<dbReference type="EMBL" id="BMNH01000011">
    <property type="protein sequence ID" value="GGO72103.1"/>
    <property type="molecule type" value="Genomic_DNA"/>
</dbReference>
<accession>A0A917Z0Z1</accession>
<dbReference type="InterPro" id="IPR002347">
    <property type="entry name" value="SDR_fam"/>
</dbReference>
<dbReference type="SUPFAM" id="SSF51735">
    <property type="entry name" value="NAD(P)-binding Rossmann-fold domains"/>
    <property type="match status" value="1"/>
</dbReference>
<evidence type="ECO:0000313" key="2">
    <source>
        <dbReference type="Proteomes" id="UP000646523"/>
    </source>
</evidence>
<gene>
    <name evidence="1" type="ORF">GCM10012289_39370</name>
</gene>
<comment type="caution">
    <text evidence="1">The sequence shown here is derived from an EMBL/GenBank/DDBJ whole genome shotgun (WGS) entry which is preliminary data.</text>
</comment>